<protein>
    <recommendedName>
        <fullName evidence="3">AbiTii domain-containing protein</fullName>
    </recommendedName>
</protein>
<dbReference type="RefSeq" id="WP_121001019.1">
    <property type="nucleotide sequence ID" value="NZ_RBXO01000001.1"/>
</dbReference>
<keyword evidence="2" id="KW-1185">Reference proteome</keyword>
<dbReference type="Proteomes" id="UP000282084">
    <property type="component" value="Unassembled WGS sequence"/>
</dbReference>
<comment type="caution">
    <text evidence="1">The sequence shown here is derived from an EMBL/GenBank/DDBJ whole genome shotgun (WGS) entry which is preliminary data.</text>
</comment>
<evidence type="ECO:0000313" key="2">
    <source>
        <dbReference type="Proteomes" id="UP000282084"/>
    </source>
</evidence>
<dbReference type="AlphaFoldDB" id="A0A495VT56"/>
<evidence type="ECO:0000313" key="1">
    <source>
        <dbReference type="EMBL" id="RKT51877.1"/>
    </source>
</evidence>
<name>A0A495VT56_9PSEU</name>
<reference evidence="1 2" key="1">
    <citation type="submission" date="2018-10" db="EMBL/GenBank/DDBJ databases">
        <title>Sequencing the genomes of 1000 actinobacteria strains.</title>
        <authorList>
            <person name="Klenk H.-P."/>
        </authorList>
    </citation>
    <scope>NUCLEOTIDE SEQUENCE [LARGE SCALE GENOMIC DNA]</scope>
    <source>
        <strain evidence="1 2">DSM 43800</strain>
    </source>
</reference>
<accession>A0A495VT56</accession>
<dbReference type="EMBL" id="RBXO01000001">
    <property type="protein sequence ID" value="RKT51877.1"/>
    <property type="molecule type" value="Genomic_DNA"/>
</dbReference>
<sequence length="300" mass="32639">MRIDIEKHAYGLLEHLASSEEAETSTYLREHSLGGKDGHLLVDYLVGRGWALDQSTFGGADCDLTAAGLSEAQRLQTERMSPARRLGVLRTRMLQWLEDQVRVTDWTGFLSGDQARYHGNDFSEAELRREAGYLHEHGLIKAFSTWQSGDGMLRPSLTAEGRDCLIHFEGDVNQYLNRSVRPGITNNTTITMTDSIGNITNASAHVVQNANAGLDTTKVLEFAGALRQSLPILGLDEDVQQVANAQAEELHQEAQSATPDRGKMRRLLDGLLQALSTGSATAVQNLLAGLGDQALTAIGG</sequence>
<proteinExistence type="predicted"/>
<gene>
    <name evidence="1" type="ORF">C8E97_0367</name>
</gene>
<organism evidence="1 2">
    <name type="scientific">Saccharothrix australiensis</name>
    <dbReference type="NCBI Taxonomy" id="2072"/>
    <lineage>
        <taxon>Bacteria</taxon>
        <taxon>Bacillati</taxon>
        <taxon>Actinomycetota</taxon>
        <taxon>Actinomycetes</taxon>
        <taxon>Pseudonocardiales</taxon>
        <taxon>Pseudonocardiaceae</taxon>
        <taxon>Saccharothrix</taxon>
    </lineage>
</organism>
<evidence type="ECO:0008006" key="3">
    <source>
        <dbReference type="Google" id="ProtNLM"/>
    </source>
</evidence>
<dbReference type="OrthoDB" id="3672884at2"/>